<feature type="chain" id="PRO_5002796840" evidence="1">
    <location>
        <begin position="23"/>
        <end position="217"/>
    </location>
</feature>
<evidence type="ECO:0000313" key="3">
    <source>
        <dbReference type="Proteomes" id="UP000008812"/>
    </source>
</evidence>
<sequence>MPFNKKILKFLSILLPATMPIASLMVTSCVDKQKEYSNKILHSWFHYRISKIQTDASENYFELNMPLVFSASTAEAYLLAKKYNAKLFFNFINYADFKRGPHVCTLIPWKLLNKLGYKKENEAKIDFDFMSRNIYWVEKENGVIRISNFALIIRDDDRSRIYTLKSEQKYFNFNKNNTTNCKLEVIYSKRAEGNLYEVPKTIATFNFVLKLNYENKQ</sequence>
<keyword evidence="2" id="KW-0449">Lipoprotein</keyword>
<dbReference type="PROSITE" id="PS51257">
    <property type="entry name" value="PROKAR_LIPOPROTEIN"/>
    <property type="match status" value="1"/>
</dbReference>
<dbReference type="HOGENOM" id="CLU_1271119_0_0_14"/>
<dbReference type="EMBL" id="CP001047">
    <property type="protein sequence ID" value="ACF07372.1"/>
    <property type="molecule type" value="Genomic_DNA"/>
</dbReference>
<proteinExistence type="predicted"/>
<name>B3PMX0_META1</name>
<evidence type="ECO:0000256" key="1">
    <source>
        <dbReference type="SAM" id="SignalP"/>
    </source>
</evidence>
<evidence type="ECO:0000313" key="2">
    <source>
        <dbReference type="EMBL" id="ACF07372.1"/>
    </source>
</evidence>
<dbReference type="KEGG" id="mat:MARTH_orf569"/>
<accession>B3PMX0</accession>
<keyword evidence="3" id="KW-1185">Reference proteome</keyword>
<feature type="signal peptide" evidence="1">
    <location>
        <begin position="1"/>
        <end position="22"/>
    </location>
</feature>
<organism evidence="2 3">
    <name type="scientific">Metamycoplasma arthritidis (strain 158L3-1)</name>
    <name type="common">Mycoplasma arthritidis</name>
    <dbReference type="NCBI Taxonomy" id="243272"/>
    <lineage>
        <taxon>Bacteria</taxon>
        <taxon>Bacillati</taxon>
        <taxon>Mycoplasmatota</taxon>
        <taxon>Mycoplasmoidales</taxon>
        <taxon>Metamycoplasmataceae</taxon>
        <taxon>Metamycoplasma</taxon>
    </lineage>
</organism>
<dbReference type="STRING" id="243272.MARTH_orf569"/>
<dbReference type="AlphaFoldDB" id="B3PMX0"/>
<dbReference type="Proteomes" id="UP000008812">
    <property type="component" value="Chromosome"/>
</dbReference>
<gene>
    <name evidence="2" type="ordered locus">MARTH_orf569</name>
</gene>
<reference evidence="2 3" key="1">
    <citation type="journal article" date="2008" name="Infect. Immun.">
        <title>Genome of Mycoplasma arthritidis.</title>
        <authorList>
            <person name="Dybvig K."/>
            <person name="Zuhua C."/>
            <person name="Lao P."/>
            <person name="Jordan D.S."/>
            <person name="French C.T."/>
            <person name="Tu A.H."/>
            <person name="Loraine A.E."/>
        </authorList>
    </citation>
    <scope>NUCLEOTIDE SEQUENCE [LARGE SCALE GENOMIC DNA]</scope>
    <source>
        <strain evidence="2 3">158L3-1</strain>
    </source>
</reference>
<protein>
    <submittedName>
        <fullName evidence="2">Hypothetical lipoprotein</fullName>
    </submittedName>
</protein>
<keyword evidence="1" id="KW-0732">Signal</keyword>